<organism evidence="1">
    <name type="scientific">Tomato leaf curl New Delhi virus</name>
    <dbReference type="NCBI Taxonomy" id="223347"/>
    <lineage>
        <taxon>Viruses</taxon>
        <taxon>Monodnaviria</taxon>
        <taxon>Shotokuvirae</taxon>
        <taxon>Cressdnaviricota</taxon>
        <taxon>Repensiviricetes</taxon>
        <taxon>Geplafuvirales</taxon>
        <taxon>Geminiviridae</taxon>
        <taxon>Begomovirus</taxon>
        <taxon>Begomovirus solanumdelhiense</taxon>
    </lineage>
</organism>
<evidence type="ECO:0000313" key="1">
    <source>
        <dbReference type="EMBL" id="QAB08751.2"/>
    </source>
</evidence>
<reference evidence="1" key="1">
    <citation type="submission" date="2018-06" db="EMBL/GenBank/DDBJ databases">
        <title>Characterization of begomovirus infecting cucurbits.</title>
        <authorList>
            <person name="Shweta K."/>
            <person name="Nagendran K."/>
            <person name="Vikas D."/>
            <person name="Singh A.K."/>
        </authorList>
    </citation>
    <scope>NUCLEOTIDE SEQUENCE</scope>
    <source>
        <strain evidence="1">VNS SP4</strain>
    </source>
</reference>
<sequence>MGNLIYTCSSSSKAIQMSKQQILRPGFPNQVRPFPFEHSGS</sequence>
<protein>
    <submittedName>
        <fullName evidence="1">AC4</fullName>
    </submittedName>
</protein>
<accession>A0A451G2Z9</accession>
<dbReference type="EMBL" id="MH475912">
    <property type="protein sequence ID" value="QAB08751.2"/>
    <property type="molecule type" value="Genomic_DNA"/>
</dbReference>
<name>A0A451G2Z9_9GEMI</name>
<gene>
    <name evidence="1" type="primary">AC4</name>
</gene>
<proteinExistence type="predicted"/>